<sequence length="74" mass="7730">MATVALVSRPASVLPKISSSCSPAVLSAASVSIVQQRKLHNALIPKGKGGRSCFQWDSGHGVRRHGFPGSICCQ</sequence>
<evidence type="ECO:0000313" key="2">
    <source>
        <dbReference type="Proteomes" id="UP001279410"/>
    </source>
</evidence>
<evidence type="ECO:0000313" key="1">
    <source>
        <dbReference type="EMBL" id="GLD68399.1"/>
    </source>
</evidence>
<dbReference type="Proteomes" id="UP001279410">
    <property type="component" value="Unassembled WGS sequence"/>
</dbReference>
<gene>
    <name evidence="1" type="ORF">AKAME5_001971200</name>
</gene>
<dbReference type="AlphaFoldDB" id="A0AAD3RF99"/>
<organism evidence="1 2">
    <name type="scientific">Lates japonicus</name>
    <name type="common">Japanese lates</name>
    <dbReference type="NCBI Taxonomy" id="270547"/>
    <lineage>
        <taxon>Eukaryota</taxon>
        <taxon>Metazoa</taxon>
        <taxon>Chordata</taxon>
        <taxon>Craniata</taxon>
        <taxon>Vertebrata</taxon>
        <taxon>Euteleostomi</taxon>
        <taxon>Actinopterygii</taxon>
        <taxon>Neopterygii</taxon>
        <taxon>Teleostei</taxon>
        <taxon>Neoteleostei</taxon>
        <taxon>Acanthomorphata</taxon>
        <taxon>Carangaria</taxon>
        <taxon>Carangaria incertae sedis</taxon>
        <taxon>Centropomidae</taxon>
        <taxon>Lates</taxon>
    </lineage>
</organism>
<keyword evidence="2" id="KW-1185">Reference proteome</keyword>
<reference evidence="1" key="1">
    <citation type="submission" date="2022-08" db="EMBL/GenBank/DDBJ databases">
        <title>Genome sequencing of akame (Lates japonicus).</title>
        <authorList>
            <person name="Hashiguchi Y."/>
            <person name="Takahashi H."/>
        </authorList>
    </citation>
    <scope>NUCLEOTIDE SEQUENCE</scope>
    <source>
        <strain evidence="1">Kochi</strain>
    </source>
</reference>
<name>A0AAD3RF99_LATJO</name>
<protein>
    <submittedName>
        <fullName evidence="1">NADH dehydrogenase [ubiquinone]</fullName>
    </submittedName>
</protein>
<proteinExistence type="predicted"/>
<accession>A0AAD3RF99</accession>
<dbReference type="EMBL" id="BRZM01000134">
    <property type="protein sequence ID" value="GLD68399.1"/>
    <property type="molecule type" value="Genomic_DNA"/>
</dbReference>
<comment type="caution">
    <text evidence="1">The sequence shown here is derived from an EMBL/GenBank/DDBJ whole genome shotgun (WGS) entry which is preliminary data.</text>
</comment>